<feature type="region of interest" description="Disordered" evidence="1">
    <location>
        <begin position="256"/>
        <end position="280"/>
    </location>
</feature>
<dbReference type="HOGENOM" id="CLU_816767_0_0_1"/>
<evidence type="ECO:0000256" key="1">
    <source>
        <dbReference type="SAM" id="MobiDB-lite"/>
    </source>
</evidence>
<evidence type="ECO:0000313" key="2">
    <source>
        <dbReference type="EMBL" id="KIJ41709.1"/>
    </source>
</evidence>
<keyword evidence="3" id="KW-1185">Reference proteome</keyword>
<feature type="compositionally biased region" description="Low complexity" evidence="1">
    <location>
        <begin position="121"/>
        <end position="140"/>
    </location>
</feature>
<accession>A0A0C9V465</accession>
<feature type="compositionally biased region" description="Basic and acidic residues" evidence="1">
    <location>
        <begin position="1"/>
        <end position="19"/>
    </location>
</feature>
<evidence type="ECO:0000313" key="3">
    <source>
        <dbReference type="Proteomes" id="UP000054279"/>
    </source>
</evidence>
<proteinExistence type="predicted"/>
<sequence length="340" mass="36905">MSSRREVDRDGGVGGKDGRSPSVVETITKVVRSIIRDGGSVVGWEDDHSLRGEDIPRERMRMRKKPTAEGCLELAKWPPPPPAAVVSTTAATQQLYFQSSYMTPQDEAYYRPHTTATISTHASTATTSTTSQPTTTFTDATPHRHPSPTRTIPPVPIRILTRMDKYRMVRQGIYQADIIDHKRAPGTNWVRGVGQISVQCELKDESYCACTIQVTIAISNISSSAGSCAVSWGVLSYPYAPAPATMTQAATSASAQLNAQSPSSSTQAAQPSTTATSTTQPGQYYPASAYAYPQVPMSYACAVYYTPQMQGQAFLPLEPRAVVKMAIPELMRTSNKSANW</sequence>
<protein>
    <submittedName>
        <fullName evidence="2">Uncharacterized protein</fullName>
    </submittedName>
</protein>
<dbReference type="Proteomes" id="UP000054279">
    <property type="component" value="Unassembled WGS sequence"/>
</dbReference>
<feature type="region of interest" description="Disordered" evidence="1">
    <location>
        <begin position="121"/>
        <end position="154"/>
    </location>
</feature>
<gene>
    <name evidence="2" type="ORF">M422DRAFT_255328</name>
</gene>
<dbReference type="AlphaFoldDB" id="A0A0C9V465"/>
<dbReference type="EMBL" id="KN837135">
    <property type="protein sequence ID" value="KIJ41709.1"/>
    <property type="molecule type" value="Genomic_DNA"/>
</dbReference>
<feature type="region of interest" description="Disordered" evidence="1">
    <location>
        <begin position="1"/>
        <end position="23"/>
    </location>
</feature>
<organism evidence="2 3">
    <name type="scientific">Sphaerobolus stellatus (strain SS14)</name>
    <dbReference type="NCBI Taxonomy" id="990650"/>
    <lineage>
        <taxon>Eukaryota</taxon>
        <taxon>Fungi</taxon>
        <taxon>Dikarya</taxon>
        <taxon>Basidiomycota</taxon>
        <taxon>Agaricomycotina</taxon>
        <taxon>Agaricomycetes</taxon>
        <taxon>Phallomycetidae</taxon>
        <taxon>Geastrales</taxon>
        <taxon>Sphaerobolaceae</taxon>
        <taxon>Sphaerobolus</taxon>
    </lineage>
</organism>
<reference evidence="2 3" key="1">
    <citation type="submission" date="2014-06" db="EMBL/GenBank/DDBJ databases">
        <title>Evolutionary Origins and Diversification of the Mycorrhizal Mutualists.</title>
        <authorList>
            <consortium name="DOE Joint Genome Institute"/>
            <consortium name="Mycorrhizal Genomics Consortium"/>
            <person name="Kohler A."/>
            <person name="Kuo A."/>
            <person name="Nagy L.G."/>
            <person name="Floudas D."/>
            <person name="Copeland A."/>
            <person name="Barry K.W."/>
            <person name="Cichocki N."/>
            <person name="Veneault-Fourrey C."/>
            <person name="LaButti K."/>
            <person name="Lindquist E.A."/>
            <person name="Lipzen A."/>
            <person name="Lundell T."/>
            <person name="Morin E."/>
            <person name="Murat C."/>
            <person name="Riley R."/>
            <person name="Ohm R."/>
            <person name="Sun H."/>
            <person name="Tunlid A."/>
            <person name="Henrissat B."/>
            <person name="Grigoriev I.V."/>
            <person name="Hibbett D.S."/>
            <person name="Martin F."/>
        </authorList>
    </citation>
    <scope>NUCLEOTIDE SEQUENCE [LARGE SCALE GENOMIC DNA]</scope>
    <source>
        <strain evidence="2 3">SS14</strain>
    </source>
</reference>
<name>A0A0C9V465_SPHS4</name>